<sequence>MGDLLWIFGAFIFYAQTCLQVATLGAGPQAVSRNVSAANVFQCDEEGVFPDPKDCRSYYRCTITLQAKHESCLWWSYFHPIRKGCSIGGCSILTKPSRFGLSAANSTKASDEEFQCSSPGLFADPEDCRAYYSCDSNLRPRRYLCYFGVGHYDIDNNYCTLGFC</sequence>
<dbReference type="InParanoid" id="A0A067R781"/>
<dbReference type="Pfam" id="PF01607">
    <property type="entry name" value="CBM_14"/>
    <property type="match status" value="1"/>
</dbReference>
<dbReference type="Gene3D" id="2.170.140.10">
    <property type="entry name" value="Chitin binding domain"/>
    <property type="match status" value="2"/>
</dbReference>
<dbReference type="Proteomes" id="UP000027135">
    <property type="component" value="Unassembled WGS sequence"/>
</dbReference>
<evidence type="ECO:0000259" key="2">
    <source>
        <dbReference type="Pfam" id="PF01607"/>
    </source>
</evidence>
<gene>
    <name evidence="3" type="ORF">L798_06261</name>
</gene>
<proteinExistence type="predicted"/>
<dbReference type="InterPro" id="IPR002557">
    <property type="entry name" value="Chitin-bd_dom"/>
</dbReference>
<protein>
    <recommendedName>
        <fullName evidence="2">Chitin-binding type-2 domain-containing protein</fullName>
    </recommendedName>
</protein>
<name>A0A067R781_ZOONE</name>
<feature type="signal peptide" evidence="1">
    <location>
        <begin position="1"/>
        <end position="17"/>
    </location>
</feature>
<dbReference type="GO" id="GO:0005576">
    <property type="term" value="C:extracellular region"/>
    <property type="evidence" value="ECO:0007669"/>
    <property type="project" value="InterPro"/>
</dbReference>
<feature type="chain" id="PRO_5001644821" description="Chitin-binding type-2 domain-containing protein" evidence="1">
    <location>
        <begin position="18"/>
        <end position="164"/>
    </location>
</feature>
<organism evidence="3 4">
    <name type="scientific">Zootermopsis nevadensis</name>
    <name type="common">Dampwood termite</name>
    <dbReference type="NCBI Taxonomy" id="136037"/>
    <lineage>
        <taxon>Eukaryota</taxon>
        <taxon>Metazoa</taxon>
        <taxon>Ecdysozoa</taxon>
        <taxon>Arthropoda</taxon>
        <taxon>Hexapoda</taxon>
        <taxon>Insecta</taxon>
        <taxon>Pterygota</taxon>
        <taxon>Neoptera</taxon>
        <taxon>Polyneoptera</taxon>
        <taxon>Dictyoptera</taxon>
        <taxon>Blattodea</taxon>
        <taxon>Blattoidea</taxon>
        <taxon>Termitoidae</taxon>
        <taxon>Termopsidae</taxon>
        <taxon>Zootermopsis</taxon>
    </lineage>
</organism>
<feature type="domain" description="Chitin-binding type-2" evidence="2">
    <location>
        <begin position="43"/>
        <end position="86"/>
    </location>
</feature>
<dbReference type="InterPro" id="IPR036508">
    <property type="entry name" value="Chitin-bd_dom_sf"/>
</dbReference>
<accession>A0A067R781</accession>
<reference evidence="3 4" key="1">
    <citation type="journal article" date="2014" name="Nat. Commun.">
        <title>Molecular traces of alternative social organization in a termite genome.</title>
        <authorList>
            <person name="Terrapon N."/>
            <person name="Li C."/>
            <person name="Robertson H.M."/>
            <person name="Ji L."/>
            <person name="Meng X."/>
            <person name="Booth W."/>
            <person name="Chen Z."/>
            <person name="Childers C.P."/>
            <person name="Glastad K.M."/>
            <person name="Gokhale K."/>
            <person name="Gowin J."/>
            <person name="Gronenberg W."/>
            <person name="Hermansen R.A."/>
            <person name="Hu H."/>
            <person name="Hunt B.G."/>
            <person name="Huylmans A.K."/>
            <person name="Khalil S.M."/>
            <person name="Mitchell R.D."/>
            <person name="Munoz-Torres M.C."/>
            <person name="Mustard J.A."/>
            <person name="Pan H."/>
            <person name="Reese J.T."/>
            <person name="Scharf M.E."/>
            <person name="Sun F."/>
            <person name="Vogel H."/>
            <person name="Xiao J."/>
            <person name="Yang W."/>
            <person name="Yang Z."/>
            <person name="Yang Z."/>
            <person name="Zhou J."/>
            <person name="Zhu J."/>
            <person name="Brent C.S."/>
            <person name="Elsik C.G."/>
            <person name="Goodisman M.A."/>
            <person name="Liberles D.A."/>
            <person name="Roe R.M."/>
            <person name="Vargo E.L."/>
            <person name="Vilcinskas A."/>
            <person name="Wang J."/>
            <person name="Bornberg-Bauer E."/>
            <person name="Korb J."/>
            <person name="Zhang G."/>
            <person name="Liebig J."/>
        </authorList>
    </citation>
    <scope>NUCLEOTIDE SEQUENCE [LARGE SCALE GENOMIC DNA]</scope>
    <source>
        <tissue evidence="3">Whole organism</tissue>
    </source>
</reference>
<evidence type="ECO:0000256" key="1">
    <source>
        <dbReference type="SAM" id="SignalP"/>
    </source>
</evidence>
<dbReference type="STRING" id="136037.A0A067R781"/>
<dbReference type="AlphaFoldDB" id="A0A067R781"/>
<dbReference type="SUPFAM" id="SSF57625">
    <property type="entry name" value="Invertebrate chitin-binding proteins"/>
    <property type="match status" value="2"/>
</dbReference>
<dbReference type="GO" id="GO:0008061">
    <property type="term" value="F:chitin binding"/>
    <property type="evidence" value="ECO:0007669"/>
    <property type="project" value="InterPro"/>
</dbReference>
<keyword evidence="1" id="KW-0732">Signal</keyword>
<keyword evidence="4" id="KW-1185">Reference proteome</keyword>
<dbReference type="EMBL" id="KK852657">
    <property type="protein sequence ID" value="KDR19206.1"/>
    <property type="molecule type" value="Genomic_DNA"/>
</dbReference>
<evidence type="ECO:0000313" key="4">
    <source>
        <dbReference type="Proteomes" id="UP000027135"/>
    </source>
</evidence>
<evidence type="ECO:0000313" key="3">
    <source>
        <dbReference type="EMBL" id="KDR19206.1"/>
    </source>
</evidence>